<comment type="similarity">
    <text evidence="1 2">Belongs to the outer membrane factor (OMF) (TC 1.B.17) family.</text>
</comment>
<name>A0A0U3SJT8_9BACT</name>
<feature type="signal peptide" evidence="2">
    <location>
        <begin position="1"/>
        <end position="21"/>
    </location>
</feature>
<sequence>MLKKRIYQCLSAAGLALAVGACKTPELVVKNESRNTPASYSTATAASPDSANMARVKWKQFFTDPNLKSLIETALQNNQELNITLQEIEIARNEVRARSGEYLPFVSIGGRADVEKVGRYTLQGATEEQVDIKENRRTPDPLTNFQLGAFATWEVDIWHKLRNAKKAAAMRYLASVEGKNFMMTNLIAEIANSYYELLALDNQLAIVKQNIGIQSNALELVKLQKESARATELAVKRFEAQVQHTKSLQYKLQQSIVETENKLNYLAGRYPQPVARNDESFNDLVPNVITAGMPTQLLTNRPDIRQAEQLLVAAKLDVQVARTNFYPSLRLTGGLGLAAFNPALLISTPESVLYSLGGDLVAPLFNRNGIKAFYYNANAQQTQAVYKYEKTVLNAYVEVSNQLASIGNLAKSYDAKAKEVAALNQSVEISNSLFRSARADYTEVLFTQRDALESKFDLIETKMQQLNATVNVYRALGGGWN</sequence>
<organism evidence="4 5">
    <name type="scientific">Hymenobacter sedentarius</name>
    <dbReference type="NCBI Taxonomy" id="1411621"/>
    <lineage>
        <taxon>Bacteria</taxon>
        <taxon>Pseudomonadati</taxon>
        <taxon>Bacteroidota</taxon>
        <taxon>Cytophagia</taxon>
        <taxon>Cytophagales</taxon>
        <taxon>Hymenobacteraceae</taxon>
        <taxon>Hymenobacter</taxon>
    </lineage>
</organism>
<dbReference type="OrthoDB" id="9770517at2"/>
<accession>A0A0U3SJT8</accession>
<dbReference type="Pfam" id="PF02321">
    <property type="entry name" value="OEP"/>
    <property type="match status" value="2"/>
</dbReference>
<evidence type="ECO:0000313" key="4">
    <source>
        <dbReference type="EMBL" id="ALW86454.1"/>
    </source>
</evidence>
<keyword evidence="2" id="KW-0449">Lipoprotein</keyword>
<keyword evidence="5" id="KW-1185">Reference proteome</keyword>
<dbReference type="SUPFAM" id="SSF56954">
    <property type="entry name" value="Outer membrane efflux proteins (OEP)"/>
    <property type="match status" value="1"/>
</dbReference>
<protein>
    <submittedName>
        <fullName evidence="4">RND transporter</fullName>
    </submittedName>
</protein>
<dbReference type="RefSeq" id="WP_068195896.1">
    <property type="nucleotide sequence ID" value="NZ_CP013909.1"/>
</dbReference>
<dbReference type="PROSITE" id="PS51257">
    <property type="entry name" value="PROKAR_LIPOPROTEIN"/>
    <property type="match status" value="1"/>
</dbReference>
<proteinExistence type="inferred from homology"/>
<dbReference type="PANTHER" id="PTHR30203">
    <property type="entry name" value="OUTER MEMBRANE CATION EFFLUX PROTEIN"/>
    <property type="match status" value="1"/>
</dbReference>
<dbReference type="PANTHER" id="PTHR30203:SF30">
    <property type="entry name" value="OUTER MEMBRANE PROTEIN-RELATED"/>
    <property type="match status" value="1"/>
</dbReference>
<dbReference type="InterPro" id="IPR010131">
    <property type="entry name" value="MdtP/NodT-like"/>
</dbReference>
<keyword evidence="2" id="KW-1134">Transmembrane beta strand</keyword>
<feature type="coiled-coil region" evidence="3">
    <location>
        <begin position="71"/>
        <end position="98"/>
    </location>
</feature>
<dbReference type="Gene3D" id="1.20.1600.10">
    <property type="entry name" value="Outer membrane efflux proteins (OEP)"/>
    <property type="match status" value="1"/>
</dbReference>
<dbReference type="InterPro" id="IPR003423">
    <property type="entry name" value="OMP_efflux"/>
</dbReference>
<evidence type="ECO:0000256" key="3">
    <source>
        <dbReference type="SAM" id="Coils"/>
    </source>
</evidence>
<keyword evidence="2" id="KW-0564">Palmitate</keyword>
<keyword evidence="2" id="KW-0472">Membrane</keyword>
<dbReference type="Gene3D" id="2.20.200.10">
    <property type="entry name" value="Outer membrane efflux proteins (OEP)"/>
    <property type="match status" value="1"/>
</dbReference>
<feature type="chain" id="PRO_5006773132" evidence="2">
    <location>
        <begin position="22"/>
        <end position="481"/>
    </location>
</feature>
<comment type="subcellular location">
    <subcellularLocation>
        <location evidence="2">Cell membrane</location>
        <topology evidence="2">Lipid-anchor</topology>
    </subcellularLocation>
</comment>
<gene>
    <name evidence="4" type="ORF">AUC43_15990</name>
</gene>
<keyword evidence="3" id="KW-0175">Coiled coil</keyword>
<evidence type="ECO:0000256" key="1">
    <source>
        <dbReference type="ARBA" id="ARBA00007613"/>
    </source>
</evidence>
<keyword evidence="2" id="KW-0812">Transmembrane</keyword>
<evidence type="ECO:0000313" key="5">
    <source>
        <dbReference type="Proteomes" id="UP000059542"/>
    </source>
</evidence>
<dbReference type="KEGG" id="hyg:AUC43_15990"/>
<dbReference type="NCBIfam" id="TIGR01845">
    <property type="entry name" value="outer_NodT"/>
    <property type="match status" value="1"/>
</dbReference>
<dbReference type="Proteomes" id="UP000059542">
    <property type="component" value="Chromosome"/>
</dbReference>
<keyword evidence="2" id="KW-0732">Signal</keyword>
<dbReference type="GO" id="GO:0015562">
    <property type="term" value="F:efflux transmembrane transporter activity"/>
    <property type="evidence" value="ECO:0007669"/>
    <property type="project" value="InterPro"/>
</dbReference>
<dbReference type="AlphaFoldDB" id="A0A0U3SJT8"/>
<reference evidence="4 5" key="1">
    <citation type="submission" date="2015-12" db="EMBL/GenBank/DDBJ databases">
        <authorList>
            <person name="Shamseldin A."/>
            <person name="Moawad H."/>
            <person name="Abd El-Rahim W.M."/>
            <person name="Sadowsky M.J."/>
        </authorList>
    </citation>
    <scope>NUCLEOTIDE SEQUENCE [LARGE SCALE GENOMIC DNA]</scope>
    <source>
        <strain evidence="4 5">DG5B</strain>
    </source>
</reference>
<dbReference type="GO" id="GO:0005886">
    <property type="term" value="C:plasma membrane"/>
    <property type="evidence" value="ECO:0007669"/>
    <property type="project" value="UniProtKB-SubCell"/>
</dbReference>
<dbReference type="EMBL" id="CP013909">
    <property type="protein sequence ID" value="ALW86454.1"/>
    <property type="molecule type" value="Genomic_DNA"/>
</dbReference>
<evidence type="ECO:0000256" key="2">
    <source>
        <dbReference type="RuleBase" id="RU362097"/>
    </source>
</evidence>
<dbReference type="STRING" id="1411621.AUC43_15990"/>